<evidence type="ECO:0000256" key="7">
    <source>
        <dbReference type="ARBA" id="ARBA00023204"/>
    </source>
</evidence>
<evidence type="ECO:0000259" key="10">
    <source>
        <dbReference type="Pfam" id="PF01035"/>
    </source>
</evidence>
<dbReference type="PANTHER" id="PTHR10815">
    <property type="entry name" value="METHYLATED-DNA--PROTEIN-CYSTEINE METHYLTRANSFERASE"/>
    <property type="match status" value="1"/>
</dbReference>
<dbReference type="Pfam" id="PF01035">
    <property type="entry name" value="DNA_binding_1"/>
    <property type="match status" value="1"/>
</dbReference>
<dbReference type="InterPro" id="IPR008332">
    <property type="entry name" value="MethylG_MeTrfase_N"/>
</dbReference>
<keyword evidence="3 9" id="KW-0963">Cytoplasm</keyword>
<dbReference type="KEGG" id="gps:C427_0585"/>
<keyword evidence="7 9" id="KW-0234">DNA repair</keyword>
<dbReference type="PATRIC" id="fig|1129794.4.peg.580"/>
<dbReference type="InterPro" id="IPR023546">
    <property type="entry name" value="MGMT"/>
</dbReference>
<dbReference type="EMBL" id="CP003837">
    <property type="protein sequence ID" value="AGH42695.1"/>
    <property type="molecule type" value="Genomic_DNA"/>
</dbReference>
<dbReference type="HOGENOM" id="CLU_000445_52_2_6"/>
<dbReference type="InterPro" id="IPR036217">
    <property type="entry name" value="MethylDNA_cys_MeTrfase_DNAb"/>
</dbReference>
<comment type="catalytic activity">
    <reaction evidence="1 9">
        <text>a 4-O-methyl-thymidine in DNA + L-cysteinyl-[protein] = a thymidine in DNA + S-methyl-L-cysteinyl-[protein]</text>
        <dbReference type="Rhea" id="RHEA:53428"/>
        <dbReference type="Rhea" id="RHEA-COMP:10131"/>
        <dbReference type="Rhea" id="RHEA-COMP:10132"/>
        <dbReference type="Rhea" id="RHEA-COMP:13555"/>
        <dbReference type="Rhea" id="RHEA-COMP:13556"/>
        <dbReference type="ChEBI" id="CHEBI:29950"/>
        <dbReference type="ChEBI" id="CHEBI:82612"/>
        <dbReference type="ChEBI" id="CHEBI:137386"/>
        <dbReference type="ChEBI" id="CHEBI:137387"/>
        <dbReference type="EC" id="2.1.1.63"/>
    </reaction>
</comment>
<evidence type="ECO:0000256" key="8">
    <source>
        <dbReference type="ARBA" id="ARBA00049348"/>
    </source>
</evidence>
<reference evidence="12 13" key="1">
    <citation type="journal article" date="2013" name="Genome Announc.">
        <title>Complete Genome Sequence of Glaciecola psychrophila Strain 170T.</title>
        <authorList>
            <person name="Yin J."/>
            <person name="Chen J."/>
            <person name="Liu G."/>
            <person name="Yu Y."/>
            <person name="Song L."/>
            <person name="Wang X."/>
            <person name="Qu X."/>
        </authorList>
    </citation>
    <scope>NUCLEOTIDE SEQUENCE [LARGE SCALE GENOMIC DNA]</scope>
    <source>
        <strain evidence="12 13">170</strain>
    </source>
</reference>
<dbReference type="eggNOG" id="COG0350">
    <property type="taxonomic scope" value="Bacteria"/>
</dbReference>
<comment type="miscellaneous">
    <text evidence="9">This enzyme catalyzes only one turnover and therefore is not strictly catalytic. According to one definition, an enzyme is a biocatalyst that acts repeatedly and over many reaction cycles.</text>
</comment>
<dbReference type="HAMAP" id="MF_00772">
    <property type="entry name" value="OGT"/>
    <property type="match status" value="1"/>
</dbReference>
<proteinExistence type="inferred from homology"/>
<evidence type="ECO:0000256" key="1">
    <source>
        <dbReference type="ARBA" id="ARBA00001286"/>
    </source>
</evidence>
<dbReference type="NCBIfam" id="TIGR00589">
    <property type="entry name" value="ogt"/>
    <property type="match status" value="1"/>
</dbReference>
<name>K7AE63_9ALTE</name>
<organism evidence="12 13">
    <name type="scientific">Paraglaciecola psychrophila 170</name>
    <dbReference type="NCBI Taxonomy" id="1129794"/>
    <lineage>
        <taxon>Bacteria</taxon>
        <taxon>Pseudomonadati</taxon>
        <taxon>Pseudomonadota</taxon>
        <taxon>Gammaproteobacteria</taxon>
        <taxon>Alteromonadales</taxon>
        <taxon>Alteromonadaceae</taxon>
        <taxon>Paraglaciecola</taxon>
    </lineage>
</organism>
<evidence type="ECO:0000313" key="13">
    <source>
        <dbReference type="Proteomes" id="UP000011864"/>
    </source>
</evidence>
<dbReference type="STRING" id="1129794.C427_0585"/>
<dbReference type="AlphaFoldDB" id="K7AE63"/>
<evidence type="ECO:0000256" key="4">
    <source>
        <dbReference type="ARBA" id="ARBA00022603"/>
    </source>
</evidence>
<dbReference type="GO" id="GO:0006307">
    <property type="term" value="P:DNA alkylation repair"/>
    <property type="evidence" value="ECO:0007669"/>
    <property type="project" value="UniProtKB-UniRule"/>
</dbReference>
<dbReference type="GO" id="GO:0003908">
    <property type="term" value="F:methylated-DNA-[protein]-cysteine S-methyltransferase activity"/>
    <property type="evidence" value="ECO:0007669"/>
    <property type="project" value="UniProtKB-UniRule"/>
</dbReference>
<sequence>MAKLPNIATLEYDVTKPNHFFEYLDTRFGTLEICADQDGVTSIRFVTDMCKTSNRCLNTQQAVAQLGEYFAGARTQFSLDLNTKGTNFQHQVWRQLTTIEYGKTLSYADIAKDIGNPKAVRAVGAANGRNPFTIVVPCHRVIGSNGKLTGYAWGTSIKAGLLELEQRVVLSNPTR</sequence>
<dbReference type="GO" id="GO:0032259">
    <property type="term" value="P:methylation"/>
    <property type="evidence" value="ECO:0007669"/>
    <property type="project" value="UniProtKB-KW"/>
</dbReference>
<comment type="subcellular location">
    <subcellularLocation>
        <location evidence="9">Cytoplasm</location>
    </subcellularLocation>
</comment>
<keyword evidence="6 9" id="KW-0227">DNA damage</keyword>
<evidence type="ECO:0000256" key="3">
    <source>
        <dbReference type="ARBA" id="ARBA00022490"/>
    </source>
</evidence>
<keyword evidence="13" id="KW-1185">Reference proteome</keyword>
<evidence type="ECO:0000256" key="2">
    <source>
        <dbReference type="ARBA" id="ARBA00008711"/>
    </source>
</evidence>
<evidence type="ECO:0000256" key="5">
    <source>
        <dbReference type="ARBA" id="ARBA00022679"/>
    </source>
</evidence>
<feature type="active site" description="Nucleophile; methyl group acceptor" evidence="9">
    <location>
        <position position="138"/>
    </location>
</feature>
<dbReference type="Pfam" id="PF02870">
    <property type="entry name" value="Methyltransf_1N"/>
    <property type="match status" value="1"/>
</dbReference>
<keyword evidence="5 9" id="KW-0808">Transferase</keyword>
<dbReference type="SUPFAM" id="SSF46767">
    <property type="entry name" value="Methylated DNA-protein cysteine methyltransferase, C-terminal domain"/>
    <property type="match status" value="1"/>
</dbReference>
<dbReference type="Gene3D" id="1.10.10.10">
    <property type="entry name" value="Winged helix-like DNA-binding domain superfamily/Winged helix DNA-binding domain"/>
    <property type="match status" value="1"/>
</dbReference>
<dbReference type="EC" id="2.1.1.63" evidence="9"/>
<evidence type="ECO:0000256" key="6">
    <source>
        <dbReference type="ARBA" id="ARBA00022763"/>
    </source>
</evidence>
<feature type="domain" description="Methylguanine DNA methyltransferase ribonuclease-like" evidence="11">
    <location>
        <begin position="22"/>
        <end position="82"/>
    </location>
</feature>
<evidence type="ECO:0000313" key="12">
    <source>
        <dbReference type="EMBL" id="AGH42695.1"/>
    </source>
</evidence>
<dbReference type="CDD" id="cd06445">
    <property type="entry name" value="ATase"/>
    <property type="match status" value="1"/>
</dbReference>
<comment type="similarity">
    <text evidence="2 9">Belongs to the MGMT family.</text>
</comment>
<dbReference type="FunFam" id="1.10.10.10:FF:000214">
    <property type="entry name" value="Methylated-DNA--protein-cysteine methyltransferase"/>
    <property type="match status" value="1"/>
</dbReference>
<dbReference type="PANTHER" id="PTHR10815:SF5">
    <property type="entry name" value="METHYLATED-DNA--PROTEIN-CYSTEINE METHYLTRANSFERASE"/>
    <property type="match status" value="1"/>
</dbReference>
<comment type="function">
    <text evidence="9">Involved in the cellular defense against the biological effects of O6-methylguanine (O6-MeG) and O4-methylthymine (O4-MeT) in DNA. Repairs the methylated nucleobase in DNA by stoichiometrically transferring the methyl group to a cysteine residue in the enzyme. This is a suicide reaction: the enzyme is irreversibly inactivated.</text>
</comment>
<keyword evidence="4 9" id="KW-0489">Methyltransferase</keyword>
<dbReference type="SUPFAM" id="SSF53155">
    <property type="entry name" value="Methylated DNA-protein cysteine methyltransferase domain"/>
    <property type="match status" value="1"/>
</dbReference>
<accession>K7AE63</accession>
<evidence type="ECO:0000256" key="9">
    <source>
        <dbReference type="HAMAP-Rule" id="MF_00772"/>
    </source>
</evidence>
<evidence type="ECO:0000259" key="11">
    <source>
        <dbReference type="Pfam" id="PF02870"/>
    </source>
</evidence>
<gene>
    <name evidence="12" type="ORF">C427_0585</name>
</gene>
<dbReference type="Gene3D" id="3.30.160.70">
    <property type="entry name" value="Methylated DNA-protein cysteine methyltransferase domain"/>
    <property type="match status" value="1"/>
</dbReference>
<dbReference type="InterPro" id="IPR036388">
    <property type="entry name" value="WH-like_DNA-bd_sf"/>
</dbReference>
<dbReference type="RefSeq" id="WP_007640498.1">
    <property type="nucleotide sequence ID" value="NC_020514.1"/>
</dbReference>
<dbReference type="InterPro" id="IPR036631">
    <property type="entry name" value="MGMT_N_sf"/>
</dbReference>
<dbReference type="Proteomes" id="UP000011864">
    <property type="component" value="Chromosome"/>
</dbReference>
<feature type="domain" description="Methylated-DNA-[protein]-cysteine S-methyltransferase DNA binding" evidence="10">
    <location>
        <begin position="87"/>
        <end position="166"/>
    </location>
</feature>
<protein>
    <recommendedName>
        <fullName evidence="9">Methylated-DNA--protein-cysteine methyltransferase</fullName>
        <ecNumber evidence="9">2.1.1.63</ecNumber>
    </recommendedName>
    <alternativeName>
        <fullName evidence="9">6-O-methylguanine-DNA methyltransferase</fullName>
        <shortName evidence="9">MGMT</shortName>
    </alternativeName>
    <alternativeName>
        <fullName evidence="9">O-6-methylguanine-DNA-alkyltransferase</fullName>
    </alternativeName>
</protein>
<dbReference type="InterPro" id="IPR001497">
    <property type="entry name" value="MethylDNA_cys_MeTrfase_AS"/>
</dbReference>
<comment type="catalytic activity">
    <reaction evidence="8 9">
        <text>a 6-O-methyl-2'-deoxyguanosine in DNA + L-cysteinyl-[protein] = S-methyl-L-cysteinyl-[protein] + a 2'-deoxyguanosine in DNA</text>
        <dbReference type="Rhea" id="RHEA:24000"/>
        <dbReference type="Rhea" id="RHEA-COMP:10131"/>
        <dbReference type="Rhea" id="RHEA-COMP:10132"/>
        <dbReference type="Rhea" id="RHEA-COMP:11367"/>
        <dbReference type="Rhea" id="RHEA-COMP:11368"/>
        <dbReference type="ChEBI" id="CHEBI:29950"/>
        <dbReference type="ChEBI" id="CHEBI:82612"/>
        <dbReference type="ChEBI" id="CHEBI:85445"/>
        <dbReference type="ChEBI" id="CHEBI:85448"/>
        <dbReference type="EC" id="2.1.1.63"/>
    </reaction>
</comment>
<dbReference type="PROSITE" id="PS00374">
    <property type="entry name" value="MGMT"/>
    <property type="match status" value="1"/>
</dbReference>
<dbReference type="OrthoDB" id="9811249at2"/>
<dbReference type="GO" id="GO:0005737">
    <property type="term" value="C:cytoplasm"/>
    <property type="evidence" value="ECO:0007669"/>
    <property type="project" value="UniProtKB-SubCell"/>
</dbReference>
<dbReference type="InterPro" id="IPR014048">
    <property type="entry name" value="MethylDNA_cys_MeTrfase_DNA-bd"/>
</dbReference>